<comment type="similarity">
    <text evidence="2">Belongs to the THAP1 family.</text>
</comment>
<evidence type="ECO:0000256" key="8">
    <source>
        <dbReference type="ARBA" id="ARBA00023125"/>
    </source>
</evidence>
<feature type="domain" description="THAP-type" evidence="13">
    <location>
        <begin position="6"/>
        <end position="90"/>
    </location>
</feature>
<dbReference type="InterPro" id="IPR006612">
    <property type="entry name" value="THAP_Znf"/>
</dbReference>
<gene>
    <name evidence="14" type="ORF">HPB48_023984</name>
</gene>
<comment type="caution">
    <text evidence="14">The sequence shown here is derived from an EMBL/GenBank/DDBJ whole genome shotgun (WGS) entry which is preliminary data.</text>
</comment>
<comment type="subcellular location">
    <subcellularLocation>
        <location evidence="1">Nucleus</location>
        <location evidence="1">Nucleoplasm</location>
    </subcellularLocation>
</comment>
<evidence type="ECO:0000259" key="13">
    <source>
        <dbReference type="PROSITE" id="PS50950"/>
    </source>
</evidence>
<sequence length="118" mass="13671">MASVKKPRKESTCFVPLCTSGCRSNRENVSLFKAPTDPSRLSEWEKRIKRAVRKLTPNAVVCEKHSDDTCIERSFKITVNGVVNEIPRDKLRLKPDRDYPMHLIPKVRCIEWKGHRPL</sequence>
<reference evidence="14 15" key="1">
    <citation type="journal article" date="2020" name="Cell">
        <title>Large-Scale Comparative Analyses of Tick Genomes Elucidate Their Genetic Diversity and Vector Capacities.</title>
        <authorList>
            <consortium name="Tick Genome and Microbiome Consortium (TIGMIC)"/>
            <person name="Jia N."/>
            <person name="Wang J."/>
            <person name="Shi W."/>
            <person name="Du L."/>
            <person name="Sun Y."/>
            <person name="Zhan W."/>
            <person name="Jiang J.F."/>
            <person name="Wang Q."/>
            <person name="Zhang B."/>
            <person name="Ji P."/>
            <person name="Bell-Sakyi L."/>
            <person name="Cui X.M."/>
            <person name="Yuan T.T."/>
            <person name="Jiang B.G."/>
            <person name="Yang W.F."/>
            <person name="Lam T.T."/>
            <person name="Chang Q.C."/>
            <person name="Ding S.J."/>
            <person name="Wang X.J."/>
            <person name="Zhu J.G."/>
            <person name="Ruan X.D."/>
            <person name="Zhao L."/>
            <person name="Wei J.T."/>
            <person name="Ye R.Z."/>
            <person name="Que T.C."/>
            <person name="Du C.H."/>
            <person name="Zhou Y.H."/>
            <person name="Cheng J.X."/>
            <person name="Dai P.F."/>
            <person name="Guo W.B."/>
            <person name="Han X.H."/>
            <person name="Huang E.J."/>
            <person name="Li L.F."/>
            <person name="Wei W."/>
            <person name="Gao Y.C."/>
            <person name="Liu J.Z."/>
            <person name="Shao H.Z."/>
            <person name="Wang X."/>
            <person name="Wang C.C."/>
            <person name="Yang T.C."/>
            <person name="Huo Q.B."/>
            <person name="Li W."/>
            <person name="Chen H.Y."/>
            <person name="Chen S.E."/>
            <person name="Zhou L.G."/>
            <person name="Ni X.B."/>
            <person name="Tian J.H."/>
            <person name="Sheng Y."/>
            <person name="Liu T."/>
            <person name="Pan Y.S."/>
            <person name="Xia L.Y."/>
            <person name="Li J."/>
            <person name="Zhao F."/>
            <person name="Cao W.C."/>
        </authorList>
    </citation>
    <scope>NUCLEOTIDE SEQUENCE [LARGE SCALE GENOMIC DNA]</scope>
    <source>
        <strain evidence="14">HaeL-2018</strain>
    </source>
</reference>
<keyword evidence="7" id="KW-0175">Coiled coil</keyword>
<evidence type="ECO:0000313" key="15">
    <source>
        <dbReference type="Proteomes" id="UP000821853"/>
    </source>
</evidence>
<evidence type="ECO:0000256" key="1">
    <source>
        <dbReference type="ARBA" id="ARBA00004642"/>
    </source>
</evidence>
<dbReference type="PANTHER" id="PTHR46600">
    <property type="entry name" value="THAP DOMAIN-CONTAINING"/>
    <property type="match status" value="1"/>
</dbReference>
<dbReference type="InterPro" id="IPR026516">
    <property type="entry name" value="THAP1/10"/>
</dbReference>
<evidence type="ECO:0000256" key="10">
    <source>
        <dbReference type="ARBA" id="ARBA00023242"/>
    </source>
</evidence>
<name>A0A9J6H611_HAELO</name>
<proteinExistence type="inferred from homology"/>
<dbReference type="SUPFAM" id="SSF57716">
    <property type="entry name" value="Glucocorticoid receptor-like (DNA-binding domain)"/>
    <property type="match status" value="1"/>
</dbReference>
<keyword evidence="6" id="KW-0805">Transcription regulation</keyword>
<dbReference type="PROSITE" id="PS50950">
    <property type="entry name" value="ZF_THAP"/>
    <property type="match status" value="1"/>
</dbReference>
<dbReference type="EMBL" id="JABSTR010000988">
    <property type="protein sequence ID" value="KAH9383158.1"/>
    <property type="molecule type" value="Genomic_DNA"/>
</dbReference>
<dbReference type="AlphaFoldDB" id="A0A9J6H611"/>
<dbReference type="PANTHER" id="PTHR46600:SF1">
    <property type="entry name" value="THAP DOMAIN-CONTAINING PROTEIN 1"/>
    <property type="match status" value="1"/>
</dbReference>
<evidence type="ECO:0000256" key="2">
    <source>
        <dbReference type="ARBA" id="ARBA00006177"/>
    </source>
</evidence>
<dbReference type="GO" id="GO:0043565">
    <property type="term" value="F:sequence-specific DNA binding"/>
    <property type="evidence" value="ECO:0007669"/>
    <property type="project" value="InterPro"/>
</dbReference>
<keyword evidence="4 12" id="KW-0863">Zinc-finger</keyword>
<organism evidence="14 15">
    <name type="scientific">Haemaphysalis longicornis</name>
    <name type="common">Bush tick</name>
    <dbReference type="NCBI Taxonomy" id="44386"/>
    <lineage>
        <taxon>Eukaryota</taxon>
        <taxon>Metazoa</taxon>
        <taxon>Ecdysozoa</taxon>
        <taxon>Arthropoda</taxon>
        <taxon>Chelicerata</taxon>
        <taxon>Arachnida</taxon>
        <taxon>Acari</taxon>
        <taxon>Parasitiformes</taxon>
        <taxon>Ixodida</taxon>
        <taxon>Ixodoidea</taxon>
        <taxon>Ixodidae</taxon>
        <taxon>Haemaphysalinae</taxon>
        <taxon>Haemaphysalis</taxon>
    </lineage>
</organism>
<evidence type="ECO:0000256" key="5">
    <source>
        <dbReference type="ARBA" id="ARBA00022833"/>
    </source>
</evidence>
<keyword evidence="10" id="KW-0539">Nucleus</keyword>
<accession>A0A9J6H611</accession>
<evidence type="ECO:0000256" key="12">
    <source>
        <dbReference type="PROSITE-ProRule" id="PRU00309"/>
    </source>
</evidence>
<protein>
    <recommendedName>
        <fullName evidence="13">THAP-type domain-containing protein</fullName>
    </recommendedName>
</protein>
<evidence type="ECO:0000256" key="7">
    <source>
        <dbReference type="ARBA" id="ARBA00023054"/>
    </source>
</evidence>
<evidence type="ECO:0000256" key="3">
    <source>
        <dbReference type="ARBA" id="ARBA00022723"/>
    </source>
</evidence>
<dbReference type="Pfam" id="PF05485">
    <property type="entry name" value="THAP"/>
    <property type="match status" value="1"/>
</dbReference>
<evidence type="ECO:0000256" key="9">
    <source>
        <dbReference type="ARBA" id="ARBA00023163"/>
    </source>
</evidence>
<dbReference type="GO" id="GO:0005654">
    <property type="term" value="C:nucleoplasm"/>
    <property type="evidence" value="ECO:0007669"/>
    <property type="project" value="UniProtKB-SubCell"/>
</dbReference>
<dbReference type="OrthoDB" id="6087975at2759"/>
<dbReference type="Gene3D" id="6.20.210.20">
    <property type="entry name" value="THAP domain"/>
    <property type="match status" value="1"/>
</dbReference>
<keyword evidence="11" id="KW-0131">Cell cycle</keyword>
<evidence type="ECO:0000256" key="4">
    <source>
        <dbReference type="ARBA" id="ARBA00022771"/>
    </source>
</evidence>
<keyword evidence="15" id="KW-1185">Reference proteome</keyword>
<dbReference type="VEuPathDB" id="VectorBase:HLOH_050514"/>
<evidence type="ECO:0000256" key="11">
    <source>
        <dbReference type="ARBA" id="ARBA00023306"/>
    </source>
</evidence>
<dbReference type="GO" id="GO:0008270">
    <property type="term" value="F:zinc ion binding"/>
    <property type="evidence" value="ECO:0007669"/>
    <property type="project" value="UniProtKB-KW"/>
</dbReference>
<keyword evidence="9" id="KW-0804">Transcription</keyword>
<dbReference type="Proteomes" id="UP000821853">
    <property type="component" value="Unassembled WGS sequence"/>
</dbReference>
<evidence type="ECO:0000313" key="14">
    <source>
        <dbReference type="EMBL" id="KAH9383158.1"/>
    </source>
</evidence>
<keyword evidence="3" id="KW-0479">Metal-binding</keyword>
<keyword evidence="5" id="KW-0862">Zinc</keyword>
<keyword evidence="8 12" id="KW-0238">DNA-binding</keyword>
<evidence type="ECO:0000256" key="6">
    <source>
        <dbReference type="ARBA" id="ARBA00023015"/>
    </source>
</evidence>
<dbReference type="InterPro" id="IPR038441">
    <property type="entry name" value="THAP_Znf_sf"/>
</dbReference>